<dbReference type="Gene3D" id="1.10.1740.10">
    <property type="match status" value="1"/>
</dbReference>
<dbReference type="Proteomes" id="UP000293874">
    <property type="component" value="Unassembled WGS sequence"/>
</dbReference>
<dbReference type="InterPro" id="IPR013325">
    <property type="entry name" value="RNA_pol_sigma_r2"/>
</dbReference>
<evidence type="ECO:0000256" key="1">
    <source>
        <dbReference type="ARBA" id="ARBA00010641"/>
    </source>
</evidence>
<protein>
    <submittedName>
        <fullName evidence="7">RNA polymerase sigma-70 factor (ECF subfamily)</fullName>
    </submittedName>
</protein>
<dbReference type="EMBL" id="SGXA01000001">
    <property type="protein sequence ID" value="RZS75667.1"/>
    <property type="molecule type" value="Genomic_DNA"/>
</dbReference>
<dbReference type="SUPFAM" id="SSF88659">
    <property type="entry name" value="Sigma3 and sigma4 domains of RNA polymerase sigma factors"/>
    <property type="match status" value="1"/>
</dbReference>
<dbReference type="NCBIfam" id="TIGR02937">
    <property type="entry name" value="sigma70-ECF"/>
    <property type="match status" value="1"/>
</dbReference>
<feature type="domain" description="RNA polymerase sigma factor 70 region 4 type 2" evidence="6">
    <location>
        <begin position="122"/>
        <end position="172"/>
    </location>
</feature>
<organism evidence="7 8">
    <name type="scientific">Pseudobacter ginsenosidimutans</name>
    <dbReference type="NCBI Taxonomy" id="661488"/>
    <lineage>
        <taxon>Bacteria</taxon>
        <taxon>Pseudomonadati</taxon>
        <taxon>Bacteroidota</taxon>
        <taxon>Chitinophagia</taxon>
        <taxon>Chitinophagales</taxon>
        <taxon>Chitinophagaceae</taxon>
        <taxon>Pseudobacter</taxon>
    </lineage>
</organism>
<dbReference type="InterPro" id="IPR014284">
    <property type="entry name" value="RNA_pol_sigma-70_dom"/>
</dbReference>
<gene>
    <name evidence="7" type="ORF">EV199_1539</name>
</gene>
<dbReference type="Pfam" id="PF04542">
    <property type="entry name" value="Sigma70_r2"/>
    <property type="match status" value="1"/>
</dbReference>
<keyword evidence="3" id="KW-0731">Sigma factor</keyword>
<evidence type="ECO:0000313" key="7">
    <source>
        <dbReference type="EMBL" id="RZS75667.1"/>
    </source>
</evidence>
<name>A0A4V2F212_9BACT</name>
<dbReference type="InterPro" id="IPR007627">
    <property type="entry name" value="RNA_pol_sigma70_r2"/>
</dbReference>
<dbReference type="GO" id="GO:0006352">
    <property type="term" value="P:DNA-templated transcription initiation"/>
    <property type="evidence" value="ECO:0007669"/>
    <property type="project" value="InterPro"/>
</dbReference>
<comment type="similarity">
    <text evidence="1">Belongs to the sigma-70 factor family. ECF subfamily.</text>
</comment>
<dbReference type="Gene3D" id="1.10.10.10">
    <property type="entry name" value="Winged helix-like DNA-binding domain superfamily/Winged helix DNA-binding domain"/>
    <property type="match status" value="1"/>
</dbReference>
<keyword evidence="8" id="KW-1185">Reference proteome</keyword>
<dbReference type="GO" id="GO:0016987">
    <property type="term" value="F:sigma factor activity"/>
    <property type="evidence" value="ECO:0007669"/>
    <property type="project" value="UniProtKB-KW"/>
</dbReference>
<sequence>MRLSVNDTELLRAFREGQGTAYEAIYEHFIEGLFVFADHMVRDTQVAEDIAIQALAKSFTRHQDFETLAKLKSFLFTSANNAALDYIKTQKRHSRAHQEIKYLQNEMDDAELNYIRSEAILAVNAAIEALPSQLQRVIRLSFVEGMKLTEVAAEMQLSYNTVQNYKARALELMRLHLLGNKWLTSAGLWLTLSLLEKK</sequence>
<dbReference type="PANTHER" id="PTHR43133">
    <property type="entry name" value="RNA POLYMERASE ECF-TYPE SIGMA FACTO"/>
    <property type="match status" value="1"/>
</dbReference>
<dbReference type="Pfam" id="PF08281">
    <property type="entry name" value="Sigma70_r4_2"/>
    <property type="match status" value="1"/>
</dbReference>
<evidence type="ECO:0000313" key="8">
    <source>
        <dbReference type="Proteomes" id="UP000293874"/>
    </source>
</evidence>
<reference evidence="7 8" key="1">
    <citation type="submission" date="2019-02" db="EMBL/GenBank/DDBJ databases">
        <title>Genomic Encyclopedia of Type Strains, Phase IV (KMG-IV): sequencing the most valuable type-strain genomes for metagenomic binning, comparative biology and taxonomic classification.</title>
        <authorList>
            <person name="Goeker M."/>
        </authorList>
    </citation>
    <scope>NUCLEOTIDE SEQUENCE [LARGE SCALE GENOMIC DNA]</scope>
    <source>
        <strain evidence="7 8">DSM 18116</strain>
    </source>
</reference>
<dbReference type="RefSeq" id="WP_130540016.1">
    <property type="nucleotide sequence ID" value="NZ_CP042431.1"/>
</dbReference>
<keyword evidence="2" id="KW-0805">Transcription regulation</keyword>
<evidence type="ECO:0000259" key="5">
    <source>
        <dbReference type="Pfam" id="PF04542"/>
    </source>
</evidence>
<dbReference type="GO" id="GO:0003677">
    <property type="term" value="F:DNA binding"/>
    <property type="evidence" value="ECO:0007669"/>
    <property type="project" value="InterPro"/>
</dbReference>
<evidence type="ECO:0000256" key="2">
    <source>
        <dbReference type="ARBA" id="ARBA00023015"/>
    </source>
</evidence>
<evidence type="ECO:0000256" key="3">
    <source>
        <dbReference type="ARBA" id="ARBA00023082"/>
    </source>
</evidence>
<dbReference type="CDD" id="cd06171">
    <property type="entry name" value="Sigma70_r4"/>
    <property type="match status" value="1"/>
</dbReference>
<proteinExistence type="inferred from homology"/>
<dbReference type="OrthoDB" id="656273at2"/>
<feature type="domain" description="RNA polymerase sigma-70 region 2" evidence="5">
    <location>
        <begin position="26"/>
        <end position="92"/>
    </location>
</feature>
<dbReference type="SUPFAM" id="SSF88946">
    <property type="entry name" value="Sigma2 domain of RNA polymerase sigma factors"/>
    <property type="match status" value="1"/>
</dbReference>
<dbReference type="AlphaFoldDB" id="A0A4V2F212"/>
<evidence type="ECO:0000259" key="6">
    <source>
        <dbReference type="Pfam" id="PF08281"/>
    </source>
</evidence>
<comment type="caution">
    <text evidence="7">The sequence shown here is derived from an EMBL/GenBank/DDBJ whole genome shotgun (WGS) entry which is preliminary data.</text>
</comment>
<dbReference type="InterPro" id="IPR013324">
    <property type="entry name" value="RNA_pol_sigma_r3/r4-like"/>
</dbReference>
<dbReference type="InterPro" id="IPR013249">
    <property type="entry name" value="RNA_pol_sigma70_r4_t2"/>
</dbReference>
<dbReference type="PANTHER" id="PTHR43133:SF46">
    <property type="entry name" value="RNA POLYMERASE SIGMA-70 FACTOR ECF SUBFAMILY"/>
    <property type="match status" value="1"/>
</dbReference>
<keyword evidence="4" id="KW-0804">Transcription</keyword>
<evidence type="ECO:0000256" key="4">
    <source>
        <dbReference type="ARBA" id="ARBA00023163"/>
    </source>
</evidence>
<dbReference type="InterPro" id="IPR036388">
    <property type="entry name" value="WH-like_DNA-bd_sf"/>
</dbReference>
<dbReference type="InterPro" id="IPR039425">
    <property type="entry name" value="RNA_pol_sigma-70-like"/>
</dbReference>
<accession>A0A4V2F212</accession>